<dbReference type="GO" id="GO:0043590">
    <property type="term" value="C:bacterial nucleoid"/>
    <property type="evidence" value="ECO:0007669"/>
    <property type="project" value="TreeGrafter"/>
</dbReference>
<dbReference type="GO" id="GO:0009432">
    <property type="term" value="P:SOS response"/>
    <property type="evidence" value="ECO:0007669"/>
    <property type="project" value="TreeGrafter"/>
</dbReference>
<dbReference type="PANTHER" id="PTHR11059:SF0">
    <property type="entry name" value="DNA REPAIR PROTEIN RECN"/>
    <property type="match status" value="1"/>
</dbReference>
<keyword evidence="4" id="KW-0227">DNA damage</keyword>
<proteinExistence type="inferred from homology"/>
<dbReference type="InterPro" id="IPR027417">
    <property type="entry name" value="P-loop_NTPase"/>
</dbReference>
<keyword evidence="5" id="KW-0067">ATP-binding</keyword>
<evidence type="ECO:0000256" key="3">
    <source>
        <dbReference type="ARBA" id="ARBA00022741"/>
    </source>
</evidence>
<evidence type="ECO:0000313" key="8">
    <source>
        <dbReference type="EMBL" id="MBB5336730.1"/>
    </source>
</evidence>
<dbReference type="EMBL" id="JACHFH010000022">
    <property type="protein sequence ID" value="MBB5336730.1"/>
    <property type="molecule type" value="Genomic_DNA"/>
</dbReference>
<evidence type="ECO:0000256" key="7">
    <source>
        <dbReference type="ARBA" id="ARBA00033408"/>
    </source>
</evidence>
<keyword evidence="6" id="KW-0234">DNA repair</keyword>
<evidence type="ECO:0000256" key="4">
    <source>
        <dbReference type="ARBA" id="ARBA00022763"/>
    </source>
</evidence>
<dbReference type="Proteomes" id="UP000559117">
    <property type="component" value="Unassembled WGS sequence"/>
</dbReference>
<dbReference type="PANTHER" id="PTHR11059">
    <property type="entry name" value="DNA REPAIR PROTEIN RECN"/>
    <property type="match status" value="1"/>
</dbReference>
<evidence type="ECO:0000256" key="6">
    <source>
        <dbReference type="ARBA" id="ARBA00023204"/>
    </source>
</evidence>
<dbReference type="Gene3D" id="3.40.50.300">
    <property type="entry name" value="P-loop containing nucleotide triphosphate hydrolases"/>
    <property type="match status" value="1"/>
</dbReference>
<dbReference type="GO" id="GO:0006310">
    <property type="term" value="P:DNA recombination"/>
    <property type="evidence" value="ECO:0007669"/>
    <property type="project" value="InterPro"/>
</dbReference>
<dbReference type="GO" id="GO:0005524">
    <property type="term" value="F:ATP binding"/>
    <property type="evidence" value="ECO:0007669"/>
    <property type="project" value="UniProtKB-KW"/>
</dbReference>
<comment type="caution">
    <text evidence="8">The sequence shown here is derived from an EMBL/GenBank/DDBJ whole genome shotgun (WGS) entry which is preliminary data.</text>
</comment>
<evidence type="ECO:0000256" key="1">
    <source>
        <dbReference type="ARBA" id="ARBA00009441"/>
    </source>
</evidence>
<evidence type="ECO:0000313" key="9">
    <source>
        <dbReference type="Proteomes" id="UP000559117"/>
    </source>
</evidence>
<dbReference type="GO" id="GO:0006281">
    <property type="term" value="P:DNA repair"/>
    <property type="evidence" value="ECO:0007669"/>
    <property type="project" value="UniProtKB-KW"/>
</dbReference>
<keyword evidence="9" id="KW-1185">Reference proteome</keyword>
<name>A0A840UKN0_9FIRM</name>
<keyword evidence="3" id="KW-0547">Nucleotide-binding</keyword>
<protein>
    <recommendedName>
        <fullName evidence="2">DNA repair protein RecN</fullName>
    </recommendedName>
    <alternativeName>
        <fullName evidence="7">Recombination protein N</fullName>
    </alternativeName>
</protein>
<sequence>MVAERIARIGLFKQVLCITHLPQIACMADTQFYIDKYTEDEHTVTRIKKLVAGEQLNEIARMASGSDISAASLENAMEMLNNAKMKKGKLKRELT</sequence>
<dbReference type="InterPro" id="IPR004604">
    <property type="entry name" value="DNA_recomb/repair_RecN"/>
</dbReference>
<evidence type="ECO:0000256" key="5">
    <source>
        <dbReference type="ARBA" id="ARBA00022840"/>
    </source>
</evidence>
<gene>
    <name evidence="8" type="ORF">HNR32_001884</name>
</gene>
<reference evidence="8 9" key="1">
    <citation type="submission" date="2020-08" db="EMBL/GenBank/DDBJ databases">
        <title>Genomic Encyclopedia of Type Strains, Phase IV (KMG-IV): sequencing the most valuable type-strain genomes for metagenomic binning, comparative biology and taxonomic classification.</title>
        <authorList>
            <person name="Goeker M."/>
        </authorList>
    </citation>
    <scope>NUCLEOTIDE SEQUENCE [LARGE SCALE GENOMIC DNA]</scope>
    <source>
        <strain evidence="8 9">DSM 24661</strain>
    </source>
</reference>
<comment type="similarity">
    <text evidence="1">Belongs to the RecN family.</text>
</comment>
<evidence type="ECO:0000256" key="2">
    <source>
        <dbReference type="ARBA" id="ARBA00021315"/>
    </source>
</evidence>
<accession>A0A840UKN0</accession>
<dbReference type="AlphaFoldDB" id="A0A840UKN0"/>
<organism evidence="8 9">
    <name type="scientific">Pectinatus brassicae</name>
    <dbReference type="NCBI Taxonomy" id="862415"/>
    <lineage>
        <taxon>Bacteria</taxon>
        <taxon>Bacillati</taxon>
        <taxon>Bacillota</taxon>
        <taxon>Negativicutes</taxon>
        <taxon>Selenomonadales</taxon>
        <taxon>Selenomonadaceae</taxon>
        <taxon>Pectinatus</taxon>
    </lineage>
</organism>